<protein>
    <submittedName>
        <fullName evidence="6">Carnitine O-acetyltransferase-like</fullName>
    </submittedName>
</protein>
<keyword evidence="3" id="KW-0012">Acyltransferase</keyword>
<dbReference type="Gene3D" id="3.30.559.70">
    <property type="entry name" value="Choline/Carnitine o-acyltransferase, domain 2"/>
    <property type="match status" value="1"/>
</dbReference>
<evidence type="ECO:0000256" key="3">
    <source>
        <dbReference type="ARBA" id="ARBA00023315"/>
    </source>
</evidence>
<proteinExistence type="inferred from homology"/>
<dbReference type="InterPro" id="IPR023213">
    <property type="entry name" value="CAT-like_dom_sf"/>
</dbReference>
<sequence>MFRICSRSLVRVGLMKPCTLQRPAALLSCRNMSQRQQQNLPKLPIPPLQQTCERYLNLLELVLEPDELQRTKQMLEDFQKPGGVGEQLQRSLQRRAEKVENWLTDDYVKYEYLSKRKPLPIFSNVSGVCARRDVRDKKGQTRLAAGLIQAVLDFKVILETDSLPVDYVQGIPLCMSQHEQLFSSCRIPHPDIDTLTFYAKTADPPKHVSVVHNGQFFALDVYHDDGTQLSVDELSAQLEKIYDSSPKTEEDPIGILTSQRRDVWGRVHQKLIQDETNRASVSWIQSSICLICLDGPMPPVDDNRTRMKEIQQLLYGGGSRWNSANRWFDKGMQFIIGEDGTCGGHSLHTVADGIISLDILDYINTNMSKEKPESSKSPVKDLPSPQKLQFNISPEISEDIQEAKEHMDMLATGLDMKGKIFEHFGKHNLKSLKTSPDAFVQMALQLAYFRTYQQVALTLEPVTLRLFRRGRLALVNSLSSASAAFIRAFDDPQVQNLEKLHLLEKAIKAHRWTITMGVRGQAIDGHLFGLMMQAIEDDIPTPEIFTDVSFEKAFSDFQLLTSQATAKTGIIPCFGPEVPGKFSISYGVMDKHIEFMVYYFDGPESSREKTSAGMLRAVEEALLDMRTLLEQTQRDRNQV</sequence>
<feature type="domain" description="Choline/carnitine acyltransferase" evidence="5">
    <location>
        <begin position="43"/>
        <end position="618"/>
    </location>
</feature>
<evidence type="ECO:0000259" key="5">
    <source>
        <dbReference type="Pfam" id="PF00755"/>
    </source>
</evidence>
<reference evidence="6" key="1">
    <citation type="submission" date="2023-08" db="EMBL/GenBank/DDBJ databases">
        <authorList>
            <person name="Alioto T."/>
            <person name="Alioto T."/>
            <person name="Gomez Garrido J."/>
        </authorList>
    </citation>
    <scope>NUCLEOTIDE SEQUENCE</scope>
</reference>
<keyword evidence="2" id="KW-0808">Transferase</keyword>
<dbReference type="Proteomes" id="UP001178508">
    <property type="component" value="Chromosome 18"/>
</dbReference>
<dbReference type="FunFam" id="3.30.559.70:FF:000002">
    <property type="entry name" value="Carnitine O-acetyltransferase"/>
    <property type="match status" value="1"/>
</dbReference>
<dbReference type="EMBL" id="OY660881">
    <property type="protein sequence ID" value="CAJ1078523.1"/>
    <property type="molecule type" value="Genomic_DNA"/>
</dbReference>
<keyword evidence="7" id="KW-1185">Reference proteome</keyword>
<dbReference type="InterPro" id="IPR042231">
    <property type="entry name" value="Cho/carn_acyl_trans_2"/>
</dbReference>
<dbReference type="GO" id="GO:0005777">
    <property type="term" value="C:peroxisome"/>
    <property type="evidence" value="ECO:0007669"/>
    <property type="project" value="TreeGrafter"/>
</dbReference>
<organism evidence="6 7">
    <name type="scientific">Xyrichtys novacula</name>
    <name type="common">Pearly razorfish</name>
    <name type="synonym">Hemipteronotus novacula</name>
    <dbReference type="NCBI Taxonomy" id="13765"/>
    <lineage>
        <taxon>Eukaryota</taxon>
        <taxon>Metazoa</taxon>
        <taxon>Chordata</taxon>
        <taxon>Craniata</taxon>
        <taxon>Vertebrata</taxon>
        <taxon>Euteleostomi</taxon>
        <taxon>Actinopterygii</taxon>
        <taxon>Neopterygii</taxon>
        <taxon>Teleostei</taxon>
        <taxon>Neoteleostei</taxon>
        <taxon>Acanthomorphata</taxon>
        <taxon>Eupercaria</taxon>
        <taxon>Labriformes</taxon>
        <taxon>Labridae</taxon>
        <taxon>Xyrichtys</taxon>
    </lineage>
</organism>
<evidence type="ECO:0000313" key="6">
    <source>
        <dbReference type="EMBL" id="CAJ1078523.1"/>
    </source>
</evidence>
<dbReference type="GO" id="GO:0004092">
    <property type="term" value="F:carnitine O-acetyltransferase activity"/>
    <property type="evidence" value="ECO:0007669"/>
    <property type="project" value="TreeGrafter"/>
</dbReference>
<dbReference type="AlphaFoldDB" id="A0AAV1GY98"/>
<name>A0AAV1GY98_XYRNO</name>
<gene>
    <name evidence="6" type="ORF">XNOV1_A026018</name>
</gene>
<evidence type="ECO:0000256" key="1">
    <source>
        <dbReference type="ARBA" id="ARBA00005232"/>
    </source>
</evidence>
<accession>A0AAV1GY98</accession>
<dbReference type="GO" id="GO:0019254">
    <property type="term" value="P:carnitine metabolic process, CoA-linked"/>
    <property type="evidence" value="ECO:0007669"/>
    <property type="project" value="TreeGrafter"/>
</dbReference>
<dbReference type="Gene3D" id="3.30.559.10">
    <property type="entry name" value="Chloramphenicol acetyltransferase-like domain"/>
    <property type="match status" value="1"/>
</dbReference>
<dbReference type="SUPFAM" id="SSF52777">
    <property type="entry name" value="CoA-dependent acyltransferases"/>
    <property type="match status" value="2"/>
</dbReference>
<evidence type="ECO:0000256" key="4">
    <source>
        <dbReference type="PIRSR" id="PIRSR600542-1"/>
    </source>
</evidence>
<dbReference type="PANTHER" id="PTHR22589:SF50">
    <property type="entry name" value="CARNITINE O-ACETYLTRANSFERASE"/>
    <property type="match status" value="1"/>
</dbReference>
<comment type="similarity">
    <text evidence="1">Belongs to the carnitine/choline acetyltransferase family.</text>
</comment>
<dbReference type="Pfam" id="PF00755">
    <property type="entry name" value="Carn_acyltransf"/>
    <property type="match status" value="1"/>
</dbReference>
<evidence type="ECO:0000256" key="2">
    <source>
        <dbReference type="ARBA" id="ARBA00022679"/>
    </source>
</evidence>
<dbReference type="InterPro" id="IPR000542">
    <property type="entry name" value="Carn_acyl_trans"/>
</dbReference>
<feature type="active site" description="Proton acceptor" evidence="4">
    <location>
        <position position="348"/>
    </location>
</feature>
<dbReference type="InterPro" id="IPR039551">
    <property type="entry name" value="Cho/carn_acyl_trans"/>
</dbReference>
<dbReference type="PANTHER" id="PTHR22589">
    <property type="entry name" value="CARNITINE O-ACYLTRANSFERASE"/>
    <property type="match status" value="1"/>
</dbReference>
<evidence type="ECO:0000313" key="7">
    <source>
        <dbReference type="Proteomes" id="UP001178508"/>
    </source>
</evidence>